<dbReference type="EMBL" id="PVTP01000005">
    <property type="protein sequence ID" value="PRY77661.1"/>
    <property type="molecule type" value="Genomic_DNA"/>
</dbReference>
<keyword evidence="3" id="KW-1185">Reference proteome</keyword>
<evidence type="ECO:0000313" key="3">
    <source>
        <dbReference type="Proteomes" id="UP000238007"/>
    </source>
</evidence>
<dbReference type="RefSeq" id="WP_106357244.1">
    <property type="nucleotide sequence ID" value="NZ_PVTP01000005.1"/>
</dbReference>
<comment type="caution">
    <text evidence="2">The sequence shown here is derived from an EMBL/GenBank/DDBJ whole genome shotgun (WGS) entry which is preliminary data.</text>
</comment>
<name>A0A2T0VZB8_9RHOB</name>
<reference evidence="2 3" key="1">
    <citation type="submission" date="2018-03" db="EMBL/GenBank/DDBJ databases">
        <title>Genomic Encyclopedia of Archaeal and Bacterial Type Strains, Phase II (KMG-II): from individual species to whole genera.</title>
        <authorList>
            <person name="Goeker M."/>
        </authorList>
    </citation>
    <scope>NUCLEOTIDE SEQUENCE [LARGE SCALE GENOMIC DNA]</scope>
    <source>
        <strain evidence="2 3">DSM 101533</strain>
    </source>
</reference>
<proteinExistence type="predicted"/>
<protein>
    <submittedName>
        <fullName evidence="2">Uncharacterized protein</fullName>
    </submittedName>
</protein>
<accession>A0A2T0VZB8</accession>
<dbReference type="AlphaFoldDB" id="A0A2T0VZB8"/>
<gene>
    <name evidence="2" type="ORF">CLV80_105144</name>
</gene>
<dbReference type="Proteomes" id="UP000238007">
    <property type="component" value="Unassembled WGS sequence"/>
</dbReference>
<evidence type="ECO:0000256" key="1">
    <source>
        <dbReference type="SAM" id="MobiDB-lite"/>
    </source>
</evidence>
<organism evidence="2 3">
    <name type="scientific">Yoonia maritima</name>
    <dbReference type="NCBI Taxonomy" id="1435347"/>
    <lineage>
        <taxon>Bacteria</taxon>
        <taxon>Pseudomonadati</taxon>
        <taxon>Pseudomonadota</taxon>
        <taxon>Alphaproteobacteria</taxon>
        <taxon>Rhodobacterales</taxon>
        <taxon>Paracoccaceae</taxon>
        <taxon>Yoonia</taxon>
    </lineage>
</organism>
<evidence type="ECO:0000313" key="2">
    <source>
        <dbReference type="EMBL" id="PRY77661.1"/>
    </source>
</evidence>
<sequence length="115" mass="12342">MKLDEFVKNTLLDITKGVSEAQDESLLYVAPGFVEGEKQTEGQFVTFEVDVTVTGEGGGGISVLGIGELKGSASREAANRISFQVPVHFNAPTPKNGRHYSNTGPIDYPPSENKK</sequence>
<dbReference type="OrthoDB" id="7865574at2"/>
<feature type="region of interest" description="Disordered" evidence="1">
    <location>
        <begin position="90"/>
        <end position="115"/>
    </location>
</feature>